<dbReference type="AlphaFoldDB" id="A0A9P9DZ94"/>
<evidence type="ECO:0000256" key="8">
    <source>
        <dbReference type="SAM" id="MobiDB-lite"/>
    </source>
</evidence>
<dbReference type="OrthoDB" id="5600085at2759"/>
<dbReference type="SUPFAM" id="SSF57879">
    <property type="entry name" value="Zinc domain conserved in yeast copper-regulated transcription factors"/>
    <property type="match status" value="1"/>
</dbReference>
<dbReference type="GO" id="GO:0006879">
    <property type="term" value="P:intracellular iron ion homeostasis"/>
    <property type="evidence" value="ECO:0007669"/>
    <property type="project" value="TreeGrafter"/>
</dbReference>
<feature type="region of interest" description="Disordered" evidence="8">
    <location>
        <begin position="109"/>
        <end position="180"/>
    </location>
</feature>
<dbReference type="InterPro" id="IPR001083">
    <property type="entry name" value="Cu_fist_DNA-bd_dom"/>
</dbReference>
<dbReference type="Proteomes" id="UP000717696">
    <property type="component" value="Unassembled WGS sequence"/>
</dbReference>
<evidence type="ECO:0000256" key="6">
    <source>
        <dbReference type="ARBA" id="ARBA00023163"/>
    </source>
</evidence>
<dbReference type="PANTHER" id="PTHR28088:SF5">
    <property type="entry name" value="TRANSCRIPTIONAL ACTIVATOR HAA1-RELATED"/>
    <property type="match status" value="1"/>
</dbReference>
<keyword evidence="5" id="KW-0805">Transcription regulation</keyword>
<protein>
    <submittedName>
        <fullName evidence="10">Copper fist DNA binding domain-containing protein</fullName>
    </submittedName>
</protein>
<feature type="domain" description="Copper-fist" evidence="9">
    <location>
        <begin position="1"/>
        <end position="39"/>
    </location>
</feature>
<dbReference type="PANTHER" id="PTHR28088">
    <property type="entry name" value="TRANSCRIPTIONAL ACTIVATOR HAA1-RELATED"/>
    <property type="match status" value="1"/>
</dbReference>
<keyword evidence="7" id="KW-0539">Nucleus</keyword>
<dbReference type="GO" id="GO:0005507">
    <property type="term" value="F:copper ion binding"/>
    <property type="evidence" value="ECO:0007669"/>
    <property type="project" value="InterPro"/>
</dbReference>
<keyword evidence="6" id="KW-0804">Transcription</keyword>
<sequence>MIINGEKLACESCIRGHRVAQCQHADRPLQQIGSKGRPVSQCNHCRTLRKSRSLHTRCKCGSTARSSSRPSGRDRCHCFDGGPCVCAHKTVQPAVGTIGMVSSDDQGIIGLSPSTPSSQAAETNSVASWHTGQSQLTPTAESGNTKYADNDGVQESCCSSQPRKRSEALPDGSSTNHVLAEDQPLGGLDYKEALHLSPEIDGSRDPFNATLSMDPYLLPNMDHSPLLGPFGAFQESTGKDINANLNTEPLNWNPVQFTPTTYDGQVQGDWINFDLFDSGQSANMNATSTNVTESLISDQNNVDTTPRDTIAPSMGLDTDPGSITFDEILLLFGEAC</sequence>
<dbReference type="SMART" id="SM01090">
    <property type="entry name" value="Copper-fist"/>
    <property type="match status" value="1"/>
</dbReference>
<dbReference type="EMBL" id="JAGMUU010000022">
    <property type="protein sequence ID" value="KAH7127988.1"/>
    <property type="molecule type" value="Genomic_DNA"/>
</dbReference>
<dbReference type="GO" id="GO:0005634">
    <property type="term" value="C:nucleus"/>
    <property type="evidence" value="ECO:0007669"/>
    <property type="project" value="UniProtKB-SubCell"/>
</dbReference>
<name>A0A9P9DZ94_9HYPO</name>
<evidence type="ECO:0000256" key="1">
    <source>
        <dbReference type="ARBA" id="ARBA00004123"/>
    </source>
</evidence>
<dbReference type="InterPro" id="IPR051763">
    <property type="entry name" value="Copper_Homeo_Regul"/>
</dbReference>
<feature type="compositionally biased region" description="Polar residues" evidence="8">
    <location>
        <begin position="112"/>
        <end position="147"/>
    </location>
</feature>
<dbReference type="PROSITE" id="PS50073">
    <property type="entry name" value="COPPER_FIST_2"/>
    <property type="match status" value="1"/>
</dbReference>
<dbReference type="GO" id="GO:0000978">
    <property type="term" value="F:RNA polymerase II cis-regulatory region sequence-specific DNA binding"/>
    <property type="evidence" value="ECO:0007669"/>
    <property type="project" value="TreeGrafter"/>
</dbReference>
<dbReference type="SMART" id="SM00412">
    <property type="entry name" value="Cu_FIST"/>
    <property type="match status" value="1"/>
</dbReference>
<keyword evidence="2" id="KW-0479">Metal-binding</keyword>
<dbReference type="Pfam" id="PF00649">
    <property type="entry name" value="Copper-fist"/>
    <property type="match status" value="1"/>
</dbReference>
<evidence type="ECO:0000256" key="4">
    <source>
        <dbReference type="ARBA" id="ARBA00023008"/>
    </source>
</evidence>
<evidence type="ECO:0000256" key="2">
    <source>
        <dbReference type="ARBA" id="ARBA00022723"/>
    </source>
</evidence>
<evidence type="ECO:0000313" key="11">
    <source>
        <dbReference type="Proteomes" id="UP000717696"/>
    </source>
</evidence>
<dbReference type="PRINTS" id="PR00617">
    <property type="entry name" value="COPPERFIST"/>
</dbReference>
<dbReference type="Gene3D" id="3.90.430.10">
    <property type="entry name" value="Copper fist DNA-binding domain"/>
    <property type="match status" value="1"/>
</dbReference>
<evidence type="ECO:0000256" key="5">
    <source>
        <dbReference type="ARBA" id="ARBA00023015"/>
    </source>
</evidence>
<evidence type="ECO:0000256" key="7">
    <source>
        <dbReference type="ARBA" id="ARBA00023242"/>
    </source>
</evidence>
<reference evidence="10" key="1">
    <citation type="journal article" date="2021" name="Nat. Commun.">
        <title>Genetic determinants of endophytism in the Arabidopsis root mycobiome.</title>
        <authorList>
            <person name="Mesny F."/>
            <person name="Miyauchi S."/>
            <person name="Thiergart T."/>
            <person name="Pickel B."/>
            <person name="Atanasova L."/>
            <person name="Karlsson M."/>
            <person name="Huettel B."/>
            <person name="Barry K.W."/>
            <person name="Haridas S."/>
            <person name="Chen C."/>
            <person name="Bauer D."/>
            <person name="Andreopoulos W."/>
            <person name="Pangilinan J."/>
            <person name="LaButti K."/>
            <person name="Riley R."/>
            <person name="Lipzen A."/>
            <person name="Clum A."/>
            <person name="Drula E."/>
            <person name="Henrissat B."/>
            <person name="Kohler A."/>
            <person name="Grigoriev I.V."/>
            <person name="Martin F.M."/>
            <person name="Hacquard S."/>
        </authorList>
    </citation>
    <scope>NUCLEOTIDE SEQUENCE</scope>
    <source>
        <strain evidence="10">MPI-CAGE-AT-0021</strain>
    </source>
</reference>
<dbReference type="GO" id="GO:0000981">
    <property type="term" value="F:DNA-binding transcription factor activity, RNA polymerase II-specific"/>
    <property type="evidence" value="ECO:0007669"/>
    <property type="project" value="TreeGrafter"/>
</dbReference>
<keyword evidence="3" id="KW-0862">Zinc</keyword>
<dbReference type="InterPro" id="IPR036395">
    <property type="entry name" value="Cu_fist_DNA-bd_dom_sf"/>
</dbReference>
<comment type="caution">
    <text evidence="10">The sequence shown here is derived from an EMBL/GenBank/DDBJ whole genome shotgun (WGS) entry which is preliminary data.</text>
</comment>
<accession>A0A9P9DZ94</accession>
<dbReference type="GO" id="GO:0045944">
    <property type="term" value="P:positive regulation of transcription by RNA polymerase II"/>
    <property type="evidence" value="ECO:0007669"/>
    <property type="project" value="TreeGrafter"/>
</dbReference>
<organism evidence="10 11">
    <name type="scientific">Dactylonectria estremocensis</name>
    <dbReference type="NCBI Taxonomy" id="1079267"/>
    <lineage>
        <taxon>Eukaryota</taxon>
        <taxon>Fungi</taxon>
        <taxon>Dikarya</taxon>
        <taxon>Ascomycota</taxon>
        <taxon>Pezizomycotina</taxon>
        <taxon>Sordariomycetes</taxon>
        <taxon>Hypocreomycetidae</taxon>
        <taxon>Hypocreales</taxon>
        <taxon>Nectriaceae</taxon>
        <taxon>Dactylonectria</taxon>
    </lineage>
</organism>
<evidence type="ECO:0000256" key="3">
    <source>
        <dbReference type="ARBA" id="ARBA00022833"/>
    </source>
</evidence>
<keyword evidence="11" id="KW-1185">Reference proteome</keyword>
<comment type="subcellular location">
    <subcellularLocation>
        <location evidence="1">Nucleus</location>
    </subcellularLocation>
</comment>
<proteinExistence type="predicted"/>
<dbReference type="FunFam" id="3.90.430.10:FF:000001">
    <property type="entry name" value="Copper fist DNA-binding protein"/>
    <property type="match status" value="1"/>
</dbReference>
<keyword evidence="4" id="KW-0186">Copper</keyword>
<evidence type="ECO:0000259" key="9">
    <source>
        <dbReference type="PROSITE" id="PS50073"/>
    </source>
</evidence>
<gene>
    <name evidence="10" type="ORF">B0J13DRAFT_564814</name>
</gene>
<dbReference type="GO" id="GO:0006878">
    <property type="term" value="P:intracellular copper ion homeostasis"/>
    <property type="evidence" value="ECO:0007669"/>
    <property type="project" value="TreeGrafter"/>
</dbReference>
<evidence type="ECO:0000313" key="10">
    <source>
        <dbReference type="EMBL" id="KAH7127988.1"/>
    </source>
</evidence>